<organism evidence="2 3">
    <name type="scientific">Mucor lusitanicus CBS 277.49</name>
    <dbReference type="NCBI Taxonomy" id="747725"/>
    <lineage>
        <taxon>Eukaryota</taxon>
        <taxon>Fungi</taxon>
        <taxon>Fungi incertae sedis</taxon>
        <taxon>Mucoromycota</taxon>
        <taxon>Mucoromycotina</taxon>
        <taxon>Mucoromycetes</taxon>
        <taxon>Mucorales</taxon>
        <taxon>Mucorineae</taxon>
        <taxon>Mucoraceae</taxon>
        <taxon>Mucor</taxon>
    </lineage>
</organism>
<keyword evidence="3" id="KW-1185">Reference proteome</keyword>
<sequence length="278" mass="31598">MLFPIAEDPLSREDTKKITDSSVRHHLKEVKRNLEKIIEENKGQQDRSKKIKSCAKESILSIKQLERDLQDDSEEEESKQTITWRYIFNKGKNFTQCELSLKSFAQLLQDSRFKVLYTSDEKKYFISKQINSGSGLLKLQRQQFLLESANNISSELLIAATPSSIFNPKNMFNNYQGTQTICSTFNETPIASSGAPISTSSTPTTTAFDDQASTFDSLASTSDTGAAKTAVGDKFASLFDDEDEDDSAMNNQERFRRELYKAVYLHVSDNRRRNLHEL</sequence>
<evidence type="ECO:0000313" key="2">
    <source>
        <dbReference type="EMBL" id="OAD02800.1"/>
    </source>
</evidence>
<dbReference type="OrthoDB" id="2269092at2759"/>
<evidence type="ECO:0000256" key="1">
    <source>
        <dbReference type="SAM" id="Coils"/>
    </source>
</evidence>
<dbReference type="Proteomes" id="UP000077051">
    <property type="component" value="Unassembled WGS sequence"/>
</dbReference>
<comment type="caution">
    <text evidence="2">The sequence shown here is derived from an EMBL/GenBank/DDBJ whole genome shotgun (WGS) entry which is preliminary data.</text>
</comment>
<dbReference type="EMBL" id="AMYB01000004">
    <property type="protein sequence ID" value="OAD02800.1"/>
    <property type="molecule type" value="Genomic_DNA"/>
</dbReference>
<reference evidence="2 3" key="1">
    <citation type="submission" date="2015-06" db="EMBL/GenBank/DDBJ databases">
        <title>Expansion of signal transduction pathways in fungi by whole-genome duplication.</title>
        <authorList>
            <consortium name="DOE Joint Genome Institute"/>
            <person name="Corrochano L.M."/>
            <person name="Kuo A."/>
            <person name="Marcet-Houben M."/>
            <person name="Polaino S."/>
            <person name="Salamov A."/>
            <person name="Villalobos J.M."/>
            <person name="Alvarez M.I."/>
            <person name="Avalos J."/>
            <person name="Benito E.P."/>
            <person name="Benoit I."/>
            <person name="Burger G."/>
            <person name="Camino L.P."/>
            <person name="Canovas D."/>
            <person name="Cerda-Olmedo E."/>
            <person name="Cheng J.-F."/>
            <person name="Dominguez A."/>
            <person name="Elias M."/>
            <person name="Eslava A.P."/>
            <person name="Glaser F."/>
            <person name="Grimwood J."/>
            <person name="Gutierrez G."/>
            <person name="Heitman J."/>
            <person name="Henrissat B."/>
            <person name="Iturriaga E.A."/>
            <person name="Lang B.F."/>
            <person name="Lavin J.L."/>
            <person name="Lee S."/>
            <person name="Li W."/>
            <person name="Lindquist E."/>
            <person name="Lopez-Garcia S."/>
            <person name="Luque E.M."/>
            <person name="Marcos A.T."/>
            <person name="Martin J."/>
            <person name="Mccluskey K."/>
            <person name="Medina H.R."/>
            <person name="Miralles-Duran A."/>
            <person name="Miyazaki A."/>
            <person name="Munoz-Torres E."/>
            <person name="Oguiza J.A."/>
            <person name="Ohm R."/>
            <person name="Olmedo M."/>
            <person name="Orejas M."/>
            <person name="Ortiz-Castellanos L."/>
            <person name="Pisabarro A.G."/>
            <person name="Rodriguez-Romero J."/>
            <person name="Ruiz-Herrera J."/>
            <person name="Ruiz-Vazquez R."/>
            <person name="Sanz C."/>
            <person name="Schackwitz W."/>
            <person name="Schmutz J."/>
            <person name="Shahriari M."/>
            <person name="Shelest E."/>
            <person name="Silva-Franco F."/>
            <person name="Soanes D."/>
            <person name="Syed K."/>
            <person name="Tagua V.G."/>
            <person name="Talbot N.J."/>
            <person name="Thon M."/>
            <person name="De Vries R.P."/>
            <person name="Wiebenga A."/>
            <person name="Yadav J.S."/>
            <person name="Braun E.L."/>
            <person name="Baker S."/>
            <person name="Garre V."/>
            <person name="Horwitz B."/>
            <person name="Torres-Martinez S."/>
            <person name="Idnurm A."/>
            <person name="Herrera-Estrella A."/>
            <person name="Gabaldon T."/>
            <person name="Grigoriev I.V."/>
        </authorList>
    </citation>
    <scope>NUCLEOTIDE SEQUENCE [LARGE SCALE GENOMIC DNA]</scope>
    <source>
        <strain evidence="2 3">CBS 277.49</strain>
    </source>
</reference>
<name>A0A162QKP0_MUCCL</name>
<gene>
    <name evidence="2" type="ORF">MUCCIDRAFT_109644</name>
</gene>
<protein>
    <submittedName>
        <fullName evidence="2">Uncharacterized protein</fullName>
    </submittedName>
</protein>
<dbReference type="VEuPathDB" id="FungiDB:MUCCIDRAFT_109644"/>
<feature type="coiled-coil region" evidence="1">
    <location>
        <begin position="27"/>
        <end position="75"/>
    </location>
</feature>
<accession>A0A162QKP0</accession>
<proteinExistence type="predicted"/>
<dbReference type="AlphaFoldDB" id="A0A162QKP0"/>
<keyword evidence="1" id="KW-0175">Coiled coil</keyword>
<evidence type="ECO:0000313" key="3">
    <source>
        <dbReference type="Proteomes" id="UP000077051"/>
    </source>
</evidence>